<feature type="compositionally biased region" description="Basic and acidic residues" evidence="1">
    <location>
        <begin position="102"/>
        <end position="112"/>
    </location>
</feature>
<feature type="region of interest" description="Disordered" evidence="1">
    <location>
        <begin position="1"/>
        <end position="112"/>
    </location>
</feature>
<gene>
    <name evidence="2" type="ORF">ADEAN_000516000</name>
</gene>
<dbReference type="VEuPathDB" id="TriTrypDB:ADEAN_000516000"/>
<evidence type="ECO:0000313" key="2">
    <source>
        <dbReference type="EMBL" id="CAD2217680.1"/>
    </source>
</evidence>
<reference evidence="2 3" key="1">
    <citation type="submission" date="2020-08" db="EMBL/GenBank/DDBJ databases">
        <authorList>
            <person name="Newling K."/>
            <person name="Davey J."/>
            <person name="Forrester S."/>
        </authorList>
    </citation>
    <scope>NUCLEOTIDE SEQUENCE [LARGE SCALE GENOMIC DNA]</scope>
    <source>
        <strain evidence="3">Crithidia deanei Carvalho (ATCC PRA-265)</strain>
    </source>
</reference>
<proteinExistence type="predicted"/>
<feature type="compositionally biased region" description="Polar residues" evidence="1">
    <location>
        <begin position="20"/>
        <end position="50"/>
    </location>
</feature>
<name>A0A7G2CCY0_9TRYP</name>
<dbReference type="EMBL" id="LR877153">
    <property type="protein sequence ID" value="CAD2217680.1"/>
    <property type="molecule type" value="Genomic_DNA"/>
</dbReference>
<sequence>MSIPLDLPDKMDASFHSDDNSLASPNQNRVQYFYNSTPPSSVNDQQNALQLDSHVHYGDSSSSDSSRAPSPPPPAGRPETPEKIIPKSIVAGGSNEPQTAKSNEKGGKKDILSKMVMFSPVDPGSKAGAQLHTSNQSNLLVALNNKSASVDPSPDQRRLHYKSYFHADNKSLGKFFNKKDGDEKDSDGEDGQKKNDGGGHFLFDYT</sequence>
<feature type="region of interest" description="Disordered" evidence="1">
    <location>
        <begin position="173"/>
        <end position="206"/>
    </location>
</feature>
<dbReference type="AlphaFoldDB" id="A0A7G2CCY0"/>
<feature type="compositionally biased region" description="Basic and acidic residues" evidence="1">
    <location>
        <begin position="173"/>
        <end position="182"/>
    </location>
</feature>
<organism evidence="2 3">
    <name type="scientific">Angomonas deanei</name>
    <dbReference type="NCBI Taxonomy" id="59799"/>
    <lineage>
        <taxon>Eukaryota</taxon>
        <taxon>Discoba</taxon>
        <taxon>Euglenozoa</taxon>
        <taxon>Kinetoplastea</taxon>
        <taxon>Metakinetoplastina</taxon>
        <taxon>Trypanosomatida</taxon>
        <taxon>Trypanosomatidae</taxon>
        <taxon>Strigomonadinae</taxon>
        <taxon>Angomonas</taxon>
    </lineage>
</organism>
<evidence type="ECO:0000313" key="3">
    <source>
        <dbReference type="Proteomes" id="UP000515908"/>
    </source>
</evidence>
<feature type="compositionally biased region" description="Basic and acidic residues" evidence="1">
    <location>
        <begin position="7"/>
        <end position="19"/>
    </location>
</feature>
<protein>
    <submittedName>
        <fullName evidence="2">Uncharacterized protein</fullName>
    </submittedName>
</protein>
<evidence type="ECO:0000256" key="1">
    <source>
        <dbReference type="SAM" id="MobiDB-lite"/>
    </source>
</evidence>
<keyword evidence="3" id="KW-1185">Reference proteome</keyword>
<dbReference type="Proteomes" id="UP000515908">
    <property type="component" value="Chromosome 09"/>
</dbReference>
<accession>A0A7G2CCY0</accession>
<feature type="compositionally biased region" description="Low complexity" evidence="1">
    <location>
        <begin position="58"/>
        <end position="68"/>
    </location>
</feature>